<dbReference type="InterPro" id="IPR002557">
    <property type="entry name" value="Chitin-bd_dom"/>
</dbReference>
<feature type="region of interest" description="Disordered" evidence="6">
    <location>
        <begin position="115"/>
        <end position="252"/>
    </location>
</feature>
<feature type="compositionally biased region" description="Basic and acidic residues" evidence="6">
    <location>
        <begin position="435"/>
        <end position="448"/>
    </location>
</feature>
<evidence type="ECO:0000313" key="9">
    <source>
        <dbReference type="EnsemblMetazoa" id="XP_022668343"/>
    </source>
</evidence>
<evidence type="ECO:0000256" key="1">
    <source>
        <dbReference type="ARBA" id="ARBA00022669"/>
    </source>
</evidence>
<protein>
    <recommendedName>
        <fullName evidence="8">Chitin-binding type-2 domain-containing protein</fullName>
    </recommendedName>
</protein>
<dbReference type="GO" id="GO:0008061">
    <property type="term" value="F:chitin binding"/>
    <property type="evidence" value="ECO:0007669"/>
    <property type="project" value="UniProtKB-KW"/>
</dbReference>
<feature type="compositionally biased region" description="Basic and acidic residues" evidence="6">
    <location>
        <begin position="194"/>
        <end position="205"/>
    </location>
</feature>
<evidence type="ECO:0000313" key="10">
    <source>
        <dbReference type="Proteomes" id="UP000594260"/>
    </source>
</evidence>
<evidence type="ECO:0000256" key="4">
    <source>
        <dbReference type="ARBA" id="ARBA00023157"/>
    </source>
</evidence>
<feature type="compositionally biased region" description="Basic and acidic residues" evidence="6">
    <location>
        <begin position="381"/>
        <end position="394"/>
    </location>
</feature>
<dbReference type="InterPro" id="IPR051940">
    <property type="entry name" value="Chitin_bind-dev_reg"/>
</dbReference>
<dbReference type="AlphaFoldDB" id="A0A7M7KN58"/>
<dbReference type="InterPro" id="IPR036508">
    <property type="entry name" value="Chitin-bd_dom_sf"/>
</dbReference>
<feature type="compositionally biased region" description="Basic and acidic residues" evidence="6">
    <location>
        <begin position="509"/>
        <end position="523"/>
    </location>
</feature>
<feature type="region of interest" description="Disordered" evidence="6">
    <location>
        <begin position="381"/>
        <end position="460"/>
    </location>
</feature>
<feature type="compositionally biased region" description="Basic and acidic residues" evidence="6">
    <location>
        <begin position="625"/>
        <end position="639"/>
    </location>
</feature>
<dbReference type="Pfam" id="PF01607">
    <property type="entry name" value="CBM_14"/>
    <property type="match status" value="1"/>
</dbReference>
<evidence type="ECO:0000256" key="6">
    <source>
        <dbReference type="SAM" id="MobiDB-lite"/>
    </source>
</evidence>
<feature type="compositionally biased region" description="Basic and acidic residues" evidence="6">
    <location>
        <begin position="225"/>
        <end position="238"/>
    </location>
</feature>
<dbReference type="KEGG" id="vde:111253350"/>
<feature type="region of interest" description="Disordered" evidence="6">
    <location>
        <begin position="509"/>
        <end position="541"/>
    </location>
</feature>
<dbReference type="InParanoid" id="A0A7M7KN58"/>
<dbReference type="RefSeq" id="XP_022668343.1">
    <property type="nucleotide sequence ID" value="XM_022812608.1"/>
</dbReference>
<dbReference type="PANTHER" id="PTHR23301:SF110">
    <property type="entry name" value="LD43683P-RELATED"/>
    <property type="match status" value="1"/>
</dbReference>
<dbReference type="EnsemblMetazoa" id="XM_022812608">
    <property type="protein sequence ID" value="XP_022668343"/>
    <property type="gene ID" value="LOC111253350"/>
</dbReference>
<accession>A0A7M7KN58</accession>
<feature type="compositionally biased region" description="Polar residues" evidence="6">
    <location>
        <begin position="214"/>
        <end position="224"/>
    </location>
</feature>
<proteinExistence type="predicted"/>
<keyword evidence="1" id="KW-0147">Chitin-binding</keyword>
<keyword evidence="4" id="KW-1015">Disulfide bond</keyword>
<keyword evidence="2 7" id="KW-0732">Signal</keyword>
<evidence type="ECO:0000256" key="2">
    <source>
        <dbReference type="ARBA" id="ARBA00022729"/>
    </source>
</evidence>
<feature type="region of interest" description="Disordered" evidence="6">
    <location>
        <begin position="580"/>
        <end position="668"/>
    </location>
</feature>
<dbReference type="PANTHER" id="PTHR23301">
    <property type="entry name" value="CHITIN BINDING PERITROPHIN-A"/>
    <property type="match status" value="1"/>
</dbReference>
<dbReference type="Proteomes" id="UP000594260">
    <property type="component" value="Unplaced"/>
</dbReference>
<dbReference type="Gene3D" id="2.170.140.10">
    <property type="entry name" value="Chitin binding domain"/>
    <property type="match status" value="1"/>
</dbReference>
<dbReference type="OrthoDB" id="6493176at2759"/>
<feature type="compositionally biased region" description="Polar residues" evidence="6">
    <location>
        <begin position="395"/>
        <end position="407"/>
    </location>
</feature>
<evidence type="ECO:0000256" key="7">
    <source>
        <dbReference type="SAM" id="SignalP"/>
    </source>
</evidence>
<reference evidence="9" key="1">
    <citation type="submission" date="2021-01" db="UniProtKB">
        <authorList>
            <consortium name="EnsemblMetazoa"/>
        </authorList>
    </citation>
    <scope>IDENTIFICATION</scope>
</reference>
<keyword evidence="3" id="KW-0677">Repeat</keyword>
<feature type="domain" description="Chitin-binding type-2" evidence="8">
    <location>
        <begin position="34"/>
        <end position="89"/>
    </location>
</feature>
<name>A0A7M7KN58_VARDE</name>
<dbReference type="SUPFAM" id="SSF57625">
    <property type="entry name" value="Invertebrate chitin-binding proteins"/>
    <property type="match status" value="1"/>
</dbReference>
<organism evidence="9 10">
    <name type="scientific">Varroa destructor</name>
    <name type="common">Honeybee mite</name>
    <dbReference type="NCBI Taxonomy" id="109461"/>
    <lineage>
        <taxon>Eukaryota</taxon>
        <taxon>Metazoa</taxon>
        <taxon>Ecdysozoa</taxon>
        <taxon>Arthropoda</taxon>
        <taxon>Chelicerata</taxon>
        <taxon>Arachnida</taxon>
        <taxon>Acari</taxon>
        <taxon>Parasitiformes</taxon>
        <taxon>Mesostigmata</taxon>
        <taxon>Gamasina</taxon>
        <taxon>Dermanyssoidea</taxon>
        <taxon>Varroidae</taxon>
        <taxon>Varroa</taxon>
    </lineage>
</organism>
<keyword evidence="10" id="KW-1185">Reference proteome</keyword>
<feature type="compositionally biased region" description="Low complexity" evidence="6">
    <location>
        <begin position="129"/>
        <end position="143"/>
    </location>
</feature>
<evidence type="ECO:0000256" key="3">
    <source>
        <dbReference type="ARBA" id="ARBA00022737"/>
    </source>
</evidence>
<dbReference type="GeneID" id="111253350"/>
<feature type="signal peptide" evidence="7">
    <location>
        <begin position="1"/>
        <end position="29"/>
    </location>
</feature>
<dbReference type="PROSITE" id="PS50940">
    <property type="entry name" value="CHIT_BIND_II"/>
    <property type="match status" value="1"/>
</dbReference>
<evidence type="ECO:0000256" key="5">
    <source>
        <dbReference type="ARBA" id="ARBA00023180"/>
    </source>
</evidence>
<feature type="compositionally biased region" description="Basic and acidic residues" evidence="6">
    <location>
        <begin position="408"/>
        <end position="426"/>
    </location>
</feature>
<evidence type="ECO:0000259" key="8">
    <source>
        <dbReference type="PROSITE" id="PS50940"/>
    </source>
</evidence>
<dbReference type="SMART" id="SM00494">
    <property type="entry name" value="ChtBD2"/>
    <property type="match status" value="1"/>
</dbReference>
<feature type="chain" id="PRO_5029463789" description="Chitin-binding type-2 domain-containing protein" evidence="7">
    <location>
        <begin position="30"/>
        <end position="668"/>
    </location>
</feature>
<keyword evidence="5" id="KW-0325">Glycoprotein</keyword>
<sequence length="668" mass="74890">MWSLYWGVIKMQTFSVIYLLGMLLQMVIAECPARSPCKASAGLFPVPGDCSSFFNCAHCRAFQQQCAPGTLFDPTLRVCNHAHQVQCTSSSGRNPGYSPGQYHWQSQYSSRFGKLDARSDTVVRGPSSRQRPAPQQEQQQQRPYHILPTDQSKFVSHHRAIPPPGPAISPSTNYSDSDTFLKGQTDAQFASGVKQREYPHFRDTQTGRVPEIQPVQTSHVTSTDVPHHAQEPQHHTDDQQEQPGSQVPARRNNRFEPIPARSYSQKFAAEEGQVSTQSNRYLMVPPTDVKSIPNGSEKYVQNLSKHGVSVNYRQAVVDHGSLTDSGQVSQAQGMVKELKYLRGQAASAVPGRRRYDHSHMAHHPEAVAYASTHEIVFDHSHGRHHQYQEGDHNAESQQLQSNATKQAQLKDEDGKTKPQDYYRNNRDFGVPRVTHVRDQEPDHYDKPFAQDSGVQSTPPLSAIRESANPSTTFDLNSRLQSGSGYVPRYVGGQIGDEEVGQTTKSYGERTFVRTRDSDSKKFSNTDQESQPGPIFDTNGGTVEPDMFYTDEALDDGPANRPGALSKEDMERIAANYVKQQQYPSRSAVKPHEMSSANVEPQSFQQGQQPPQQDRQLHPQSQFRHQNRETNVEIAPDRNRPFAPHLKQGPHTLQPLPSTRQEVFVPLAQ</sequence>
<dbReference type="GO" id="GO:0005576">
    <property type="term" value="C:extracellular region"/>
    <property type="evidence" value="ECO:0007669"/>
    <property type="project" value="InterPro"/>
</dbReference>
<feature type="compositionally biased region" description="Low complexity" evidence="6">
    <location>
        <begin position="600"/>
        <end position="619"/>
    </location>
</feature>